<evidence type="ECO:0000313" key="3">
    <source>
        <dbReference type="EMBL" id="MFD0964162.1"/>
    </source>
</evidence>
<dbReference type="InterPro" id="IPR029063">
    <property type="entry name" value="SAM-dependent_MTases_sf"/>
</dbReference>
<dbReference type="Pfam" id="PF18096">
    <property type="entry name" value="Thump_like"/>
    <property type="match status" value="1"/>
</dbReference>
<dbReference type="CDD" id="cd02440">
    <property type="entry name" value="AdoMet_MTases"/>
    <property type="match status" value="1"/>
</dbReference>
<dbReference type="RefSeq" id="WP_377715608.1">
    <property type="nucleotide sequence ID" value="NZ_JBHTJM010000008.1"/>
</dbReference>
<evidence type="ECO:0000313" key="4">
    <source>
        <dbReference type="Proteomes" id="UP001596997"/>
    </source>
</evidence>
<proteinExistence type="predicted"/>
<dbReference type="SUPFAM" id="SSF53335">
    <property type="entry name" value="S-adenosyl-L-methionine-dependent methyltransferases"/>
    <property type="match status" value="1"/>
</dbReference>
<feature type="domain" description="THUMP-like" evidence="1">
    <location>
        <begin position="319"/>
        <end position="389"/>
    </location>
</feature>
<organism evidence="3 4">
    <name type="scientific">Pseudofulvibacter geojedonensis</name>
    <dbReference type="NCBI Taxonomy" id="1123758"/>
    <lineage>
        <taxon>Bacteria</taxon>
        <taxon>Pseudomonadati</taxon>
        <taxon>Bacteroidota</taxon>
        <taxon>Flavobacteriia</taxon>
        <taxon>Flavobacteriales</taxon>
        <taxon>Flavobacteriaceae</taxon>
        <taxon>Pseudofulvibacter</taxon>
    </lineage>
</organism>
<name>A0ABW3I3F8_9FLAO</name>
<dbReference type="InterPro" id="IPR054168">
    <property type="entry name" value="PG_1098_Fer"/>
</dbReference>
<evidence type="ECO:0000259" key="1">
    <source>
        <dbReference type="Pfam" id="PF18096"/>
    </source>
</evidence>
<dbReference type="Pfam" id="PF01209">
    <property type="entry name" value="Ubie_methyltran"/>
    <property type="match status" value="1"/>
</dbReference>
<keyword evidence="3" id="KW-0808">Transferase</keyword>
<feature type="domain" description="PG-1098 ferredoxin-like" evidence="2">
    <location>
        <begin position="276"/>
        <end position="318"/>
    </location>
</feature>
<gene>
    <name evidence="3" type="ORF">ACFQ1O_09115</name>
</gene>
<reference evidence="4" key="1">
    <citation type="journal article" date="2019" name="Int. J. Syst. Evol. Microbiol.">
        <title>The Global Catalogue of Microorganisms (GCM) 10K type strain sequencing project: providing services to taxonomists for standard genome sequencing and annotation.</title>
        <authorList>
            <consortium name="The Broad Institute Genomics Platform"/>
            <consortium name="The Broad Institute Genome Sequencing Center for Infectious Disease"/>
            <person name="Wu L."/>
            <person name="Ma J."/>
        </authorList>
    </citation>
    <scope>NUCLEOTIDE SEQUENCE [LARGE SCALE GENOMIC DNA]</scope>
    <source>
        <strain evidence="4">CCUG 62114</strain>
    </source>
</reference>
<keyword evidence="3" id="KW-0489">Methyltransferase</keyword>
<keyword evidence="4" id="KW-1185">Reference proteome</keyword>
<sequence length="390" mass="45202">MNKHILNPDFQYFIIKNLNTDISSLLLKKQLFDEISQQELVEQIEAKKKCQKKLPTWFSTPNIFYPNKLNIEQTSSEITAEFKANLIEGKSLIDLTGGLGVDDYYFSKKVNQITHCEINEKLSKITQHNFKQLGVNNITFISGDGLEYLKNTNQKFDWIYIDPSRRHNHKGKVFLLEDCLPNVPENLDFLFSKTDQLLIKNSPILDITNTIKSINHIQQIHIVAVKNEVKELLIILKKGYEGHIEIISSNLGTNQPNFCFSFQNQQKPVFSTIKKYLYEPNSAIMKSGGFNEICCQFNVSKLHQHSHLYTSDNLQMFPGRSFEVIDIFPYQKKNLKKRFGKQQFNITTRNFPKSVVEIRKESSIKEGGKQYIFFTTDIADNKIVILCNKI</sequence>
<dbReference type="GO" id="GO:0008168">
    <property type="term" value="F:methyltransferase activity"/>
    <property type="evidence" value="ECO:0007669"/>
    <property type="project" value="UniProtKB-KW"/>
</dbReference>
<protein>
    <submittedName>
        <fullName evidence="3">Class I SAM-dependent methyltransferase</fullName>
        <ecNumber evidence="3">2.1.1.-</ecNumber>
    </submittedName>
</protein>
<dbReference type="EMBL" id="JBHTJM010000008">
    <property type="protein sequence ID" value="MFD0964162.1"/>
    <property type="molecule type" value="Genomic_DNA"/>
</dbReference>
<accession>A0ABW3I3F8</accession>
<dbReference type="Gene3D" id="3.40.50.150">
    <property type="entry name" value="Vaccinia Virus protein VP39"/>
    <property type="match status" value="1"/>
</dbReference>
<dbReference type="Pfam" id="PF22013">
    <property type="entry name" value="PG_1098_Fer"/>
    <property type="match status" value="1"/>
</dbReference>
<evidence type="ECO:0000259" key="2">
    <source>
        <dbReference type="Pfam" id="PF22013"/>
    </source>
</evidence>
<dbReference type="Proteomes" id="UP001596997">
    <property type="component" value="Unassembled WGS sequence"/>
</dbReference>
<comment type="caution">
    <text evidence="3">The sequence shown here is derived from an EMBL/GenBank/DDBJ whole genome shotgun (WGS) entry which is preliminary data.</text>
</comment>
<dbReference type="InterPro" id="IPR041497">
    <property type="entry name" value="Thump-like"/>
</dbReference>
<dbReference type="GO" id="GO:0032259">
    <property type="term" value="P:methylation"/>
    <property type="evidence" value="ECO:0007669"/>
    <property type="project" value="UniProtKB-KW"/>
</dbReference>
<dbReference type="Gene3D" id="1.10.10.1110">
    <property type="entry name" value="Methyltransferase PG1098, N-terminal domain"/>
    <property type="match status" value="1"/>
</dbReference>
<dbReference type="EC" id="2.1.1.-" evidence="3"/>